<name>A4J7S6_DESRM</name>
<keyword evidence="3" id="KW-1185">Reference proteome</keyword>
<dbReference type="Pfam" id="PF05565">
    <property type="entry name" value="Sipho_Gp157"/>
    <property type="match status" value="1"/>
</dbReference>
<gene>
    <name evidence="2" type="ordered locus">Dred_2619</name>
</gene>
<dbReference type="Proteomes" id="UP000001556">
    <property type="component" value="Chromosome"/>
</dbReference>
<feature type="coiled-coil region" evidence="1">
    <location>
        <begin position="17"/>
        <end position="76"/>
    </location>
</feature>
<keyword evidence="1" id="KW-0175">Coiled coil</keyword>
<dbReference type="EMBL" id="CP000612">
    <property type="protein sequence ID" value="ABO51129.1"/>
    <property type="molecule type" value="Genomic_DNA"/>
</dbReference>
<evidence type="ECO:0000256" key="1">
    <source>
        <dbReference type="SAM" id="Coils"/>
    </source>
</evidence>
<dbReference type="InterPro" id="IPR008840">
    <property type="entry name" value="Sipho_Gp157"/>
</dbReference>
<dbReference type="OrthoDB" id="2409458at2"/>
<organism evidence="2 3">
    <name type="scientific">Desulforamulus reducens (strain ATCC BAA-1160 / DSM 100696 / MI-1)</name>
    <name type="common">Desulfotomaculum reducens</name>
    <dbReference type="NCBI Taxonomy" id="349161"/>
    <lineage>
        <taxon>Bacteria</taxon>
        <taxon>Bacillati</taxon>
        <taxon>Bacillota</taxon>
        <taxon>Clostridia</taxon>
        <taxon>Eubacteriales</taxon>
        <taxon>Peptococcaceae</taxon>
        <taxon>Desulforamulus</taxon>
    </lineage>
</organism>
<protein>
    <submittedName>
        <fullName evidence="2">Siphovirus Gp157 family protein</fullName>
    </submittedName>
</protein>
<dbReference type="eggNOG" id="ENOG50330BC">
    <property type="taxonomic scope" value="Bacteria"/>
</dbReference>
<evidence type="ECO:0000313" key="2">
    <source>
        <dbReference type="EMBL" id="ABO51129.1"/>
    </source>
</evidence>
<dbReference type="RefSeq" id="WP_011878927.1">
    <property type="nucleotide sequence ID" value="NC_009253.1"/>
</dbReference>
<dbReference type="HOGENOM" id="CLU_124446_2_0_9"/>
<dbReference type="KEGG" id="drm:Dred_2619"/>
<evidence type="ECO:0000313" key="3">
    <source>
        <dbReference type="Proteomes" id="UP000001556"/>
    </source>
</evidence>
<accession>A4J7S6</accession>
<dbReference type="AlphaFoldDB" id="A4J7S6"/>
<proteinExistence type="predicted"/>
<dbReference type="STRING" id="349161.Dred_2619"/>
<reference evidence="2 3" key="1">
    <citation type="submission" date="2007-03" db="EMBL/GenBank/DDBJ databases">
        <title>Complete sequence of Desulfotomaculum reducens MI-1.</title>
        <authorList>
            <consortium name="US DOE Joint Genome Institute"/>
            <person name="Copeland A."/>
            <person name="Lucas S."/>
            <person name="Lapidus A."/>
            <person name="Barry K."/>
            <person name="Detter J.C."/>
            <person name="Glavina del Rio T."/>
            <person name="Hammon N."/>
            <person name="Israni S."/>
            <person name="Dalin E."/>
            <person name="Tice H."/>
            <person name="Pitluck S."/>
            <person name="Sims D."/>
            <person name="Brettin T."/>
            <person name="Bruce D."/>
            <person name="Han C."/>
            <person name="Tapia R."/>
            <person name="Schmutz J."/>
            <person name="Larimer F."/>
            <person name="Land M."/>
            <person name="Hauser L."/>
            <person name="Kyrpides N."/>
            <person name="Kim E."/>
            <person name="Tebo B.M."/>
            <person name="Richardson P."/>
        </authorList>
    </citation>
    <scope>NUCLEOTIDE SEQUENCE [LARGE SCALE GENOMIC DNA]</scope>
    <source>
        <strain evidence="2 3">MI-1</strain>
    </source>
</reference>
<sequence length="164" mass="18426">MKLYELTGTFNEIFNLLNDEDVDLQVLENTLQSIEEAFEVKVGGVAKIIKSLEVSGEGFEREAKRLADKKKATENRIKWLKDYLLRALETTAKDKVQTDIGTVRRQKNPASVNVLDASLLPFKYLVISPPPPPAVDKKAILDDIKRGAEVPGAEIHQGYHIRIQ</sequence>